<sequence>MTIASTFLFWVGLFFDNISHQRLWKQFMKAKFIKKFIFSFEIMALSCHNVRS</sequence>
<dbReference type="Proteomes" id="UP000051957">
    <property type="component" value="Unassembled WGS sequence"/>
</dbReference>
<organism evidence="1 2">
    <name type="scientific">Lentilactobacillus parabuchneri DSM 5707 = NBRC 107865</name>
    <dbReference type="NCBI Taxonomy" id="1423784"/>
    <lineage>
        <taxon>Bacteria</taxon>
        <taxon>Bacillati</taxon>
        <taxon>Bacillota</taxon>
        <taxon>Bacilli</taxon>
        <taxon>Lactobacillales</taxon>
        <taxon>Lactobacillaceae</taxon>
        <taxon>Lentilactobacillus</taxon>
    </lineage>
</organism>
<name>A0A0R1YVY1_9LACO</name>
<reference evidence="1 2" key="1">
    <citation type="journal article" date="2015" name="Genome Announc.">
        <title>Expanding the biotechnology potential of lactobacilli through comparative genomics of 213 strains and associated genera.</title>
        <authorList>
            <person name="Sun Z."/>
            <person name="Harris H.M."/>
            <person name="McCann A."/>
            <person name="Guo C."/>
            <person name="Argimon S."/>
            <person name="Zhang W."/>
            <person name="Yang X."/>
            <person name="Jeffery I.B."/>
            <person name="Cooney J.C."/>
            <person name="Kagawa T.F."/>
            <person name="Liu W."/>
            <person name="Song Y."/>
            <person name="Salvetti E."/>
            <person name="Wrobel A."/>
            <person name="Rasinkangas P."/>
            <person name="Parkhill J."/>
            <person name="Rea M.C."/>
            <person name="O'Sullivan O."/>
            <person name="Ritari J."/>
            <person name="Douillard F.P."/>
            <person name="Paul Ross R."/>
            <person name="Yang R."/>
            <person name="Briner A.E."/>
            <person name="Felis G.E."/>
            <person name="de Vos W.M."/>
            <person name="Barrangou R."/>
            <person name="Klaenhammer T.R."/>
            <person name="Caufield P.W."/>
            <person name="Cui Y."/>
            <person name="Zhang H."/>
            <person name="O'Toole P.W."/>
        </authorList>
    </citation>
    <scope>NUCLEOTIDE SEQUENCE [LARGE SCALE GENOMIC DNA]</scope>
    <source>
        <strain evidence="1 2">DSM 5707</strain>
    </source>
</reference>
<accession>A0A0R1YVY1</accession>
<evidence type="ECO:0000313" key="2">
    <source>
        <dbReference type="Proteomes" id="UP000051957"/>
    </source>
</evidence>
<protein>
    <submittedName>
        <fullName evidence="1">Uncharacterized protein</fullName>
    </submittedName>
</protein>
<evidence type="ECO:0000313" key="1">
    <source>
        <dbReference type="EMBL" id="KRM46367.1"/>
    </source>
</evidence>
<dbReference type="PATRIC" id="fig|1423784.4.peg.2238"/>
<comment type="caution">
    <text evidence="1">The sequence shown here is derived from an EMBL/GenBank/DDBJ whole genome shotgun (WGS) entry which is preliminary data.</text>
</comment>
<dbReference type="AlphaFoldDB" id="A0A0R1YVY1"/>
<gene>
    <name evidence="1" type="ORF">FC51_GL002196</name>
</gene>
<dbReference type="EMBL" id="AZGK01000007">
    <property type="protein sequence ID" value="KRM46367.1"/>
    <property type="molecule type" value="Genomic_DNA"/>
</dbReference>
<proteinExistence type="predicted"/>